<comment type="caution">
    <text evidence="1">The sequence shown here is derived from an EMBL/GenBank/DDBJ whole genome shotgun (WGS) entry which is preliminary data.</text>
</comment>
<accession>A0A139I7D4</accession>
<keyword evidence="2" id="KW-1185">Reference proteome</keyword>
<evidence type="ECO:0000313" key="2">
    <source>
        <dbReference type="Proteomes" id="UP000073492"/>
    </source>
</evidence>
<dbReference type="Proteomes" id="UP000073492">
    <property type="component" value="Unassembled WGS sequence"/>
</dbReference>
<gene>
    <name evidence="1" type="ORF">AC579_8327</name>
</gene>
<dbReference type="AlphaFoldDB" id="A0A139I7D4"/>
<proteinExistence type="predicted"/>
<evidence type="ECO:0000313" key="1">
    <source>
        <dbReference type="EMBL" id="KXT10549.1"/>
    </source>
</evidence>
<organism evidence="1 2">
    <name type="scientific">Pseudocercospora musae</name>
    <dbReference type="NCBI Taxonomy" id="113226"/>
    <lineage>
        <taxon>Eukaryota</taxon>
        <taxon>Fungi</taxon>
        <taxon>Dikarya</taxon>
        <taxon>Ascomycota</taxon>
        <taxon>Pezizomycotina</taxon>
        <taxon>Dothideomycetes</taxon>
        <taxon>Dothideomycetidae</taxon>
        <taxon>Mycosphaerellales</taxon>
        <taxon>Mycosphaerellaceae</taxon>
        <taxon>Pseudocercospora</taxon>
    </lineage>
</organism>
<sequence>MPSKTHRCTSARNRQAIHIRHHSDRRESAFPEHLSAIVNLWRPIHYPATNNALAVRDARTVPESHLRSLTAIFPKENQTLR</sequence>
<dbReference type="EMBL" id="LFZO01000254">
    <property type="protein sequence ID" value="KXT10549.1"/>
    <property type="molecule type" value="Genomic_DNA"/>
</dbReference>
<name>A0A139I7D4_9PEZI</name>
<reference evidence="1 2" key="1">
    <citation type="submission" date="2015-07" db="EMBL/GenBank/DDBJ databases">
        <title>Comparative genomics of the Sigatoka disease complex on banana suggests a link between parallel evolutionary changes in Pseudocercospora fijiensis and Pseudocercospora eumusae and increased virulence on the banana host.</title>
        <authorList>
            <person name="Chang T.-C."/>
            <person name="Salvucci A."/>
            <person name="Crous P.W."/>
            <person name="Stergiopoulos I."/>
        </authorList>
    </citation>
    <scope>NUCLEOTIDE SEQUENCE [LARGE SCALE GENOMIC DNA]</scope>
    <source>
        <strain evidence="1 2">CBS 116634</strain>
    </source>
</reference>
<protein>
    <submittedName>
        <fullName evidence="1">Uncharacterized protein</fullName>
    </submittedName>
</protein>